<evidence type="ECO:0000256" key="4">
    <source>
        <dbReference type="ARBA" id="ARBA00022598"/>
    </source>
</evidence>
<dbReference type="PROSITE" id="PS01234">
    <property type="entry name" value="GATB"/>
    <property type="match status" value="1"/>
</dbReference>
<keyword evidence="5 11" id="KW-0547">Nucleotide-binding</keyword>
<evidence type="ECO:0000256" key="2">
    <source>
        <dbReference type="ARBA" id="ARBA00011123"/>
    </source>
</evidence>
<keyword evidence="4 11" id="KW-0436">Ligase</keyword>
<comment type="function">
    <text evidence="8 11">Allows the formation of correctly charged Asn-tRNA(Asn) or Gln-tRNA(Gln) through the transamidation of misacylated Asp-tRNA(Asn) or Glu-tRNA(Gln) in organisms which lack either or both of asparaginyl-tRNA or glutaminyl-tRNA synthetases. The reaction takes place in the presence of glutamine and ATP through an activated phospho-Asp-tRNA(Asn) or phospho-Glu-tRNA(Gln).</text>
</comment>
<dbReference type="Gene3D" id="1.10.150.380">
    <property type="entry name" value="GatB domain, N-terminal subdomain"/>
    <property type="match status" value="1"/>
</dbReference>
<comment type="catalytic activity">
    <reaction evidence="9 11">
        <text>L-aspartyl-tRNA(Asn) + L-glutamine + ATP + H2O = L-asparaginyl-tRNA(Asn) + L-glutamate + ADP + phosphate + 2 H(+)</text>
        <dbReference type="Rhea" id="RHEA:14513"/>
        <dbReference type="Rhea" id="RHEA-COMP:9674"/>
        <dbReference type="Rhea" id="RHEA-COMP:9677"/>
        <dbReference type="ChEBI" id="CHEBI:15377"/>
        <dbReference type="ChEBI" id="CHEBI:15378"/>
        <dbReference type="ChEBI" id="CHEBI:29985"/>
        <dbReference type="ChEBI" id="CHEBI:30616"/>
        <dbReference type="ChEBI" id="CHEBI:43474"/>
        <dbReference type="ChEBI" id="CHEBI:58359"/>
        <dbReference type="ChEBI" id="CHEBI:78515"/>
        <dbReference type="ChEBI" id="CHEBI:78516"/>
        <dbReference type="ChEBI" id="CHEBI:456216"/>
    </reaction>
</comment>
<evidence type="ECO:0000256" key="3">
    <source>
        <dbReference type="ARBA" id="ARBA00016923"/>
    </source>
</evidence>
<evidence type="ECO:0000256" key="6">
    <source>
        <dbReference type="ARBA" id="ARBA00022840"/>
    </source>
</evidence>
<dbReference type="SUPFAM" id="SSF89095">
    <property type="entry name" value="GatB/YqeY motif"/>
    <property type="match status" value="1"/>
</dbReference>
<gene>
    <name evidence="11" type="primary">gatB</name>
    <name evidence="13" type="ORF">Lyticum_00139</name>
</gene>
<evidence type="ECO:0000256" key="8">
    <source>
        <dbReference type="ARBA" id="ARBA00024799"/>
    </source>
</evidence>
<dbReference type="PANTHER" id="PTHR11659">
    <property type="entry name" value="GLUTAMYL-TRNA GLN AMIDOTRANSFERASE SUBUNIT B MITOCHONDRIAL AND PROKARYOTIC PET112-RELATED"/>
    <property type="match status" value="1"/>
</dbReference>
<dbReference type="EMBL" id="JARGYU010000001">
    <property type="protein sequence ID" value="MDZ5760981.1"/>
    <property type="molecule type" value="Genomic_DNA"/>
</dbReference>
<comment type="subunit">
    <text evidence="2 11">Heterotrimer of A, B and C subunits.</text>
</comment>
<dbReference type="SUPFAM" id="SSF55931">
    <property type="entry name" value="Glutamine synthetase/guanido kinase"/>
    <property type="match status" value="1"/>
</dbReference>
<dbReference type="Proteomes" id="UP001289135">
    <property type="component" value="Unassembled WGS sequence"/>
</dbReference>
<dbReference type="NCBIfam" id="TIGR00133">
    <property type="entry name" value="gatB"/>
    <property type="match status" value="1"/>
</dbReference>
<evidence type="ECO:0000256" key="7">
    <source>
        <dbReference type="ARBA" id="ARBA00022917"/>
    </source>
</evidence>
<evidence type="ECO:0000256" key="11">
    <source>
        <dbReference type="HAMAP-Rule" id="MF_00121"/>
    </source>
</evidence>
<comment type="catalytic activity">
    <reaction evidence="10 11">
        <text>L-glutamyl-tRNA(Gln) + L-glutamine + ATP + H2O = L-glutaminyl-tRNA(Gln) + L-glutamate + ADP + phosphate + H(+)</text>
        <dbReference type="Rhea" id="RHEA:17521"/>
        <dbReference type="Rhea" id="RHEA-COMP:9681"/>
        <dbReference type="Rhea" id="RHEA-COMP:9684"/>
        <dbReference type="ChEBI" id="CHEBI:15377"/>
        <dbReference type="ChEBI" id="CHEBI:15378"/>
        <dbReference type="ChEBI" id="CHEBI:29985"/>
        <dbReference type="ChEBI" id="CHEBI:30616"/>
        <dbReference type="ChEBI" id="CHEBI:43474"/>
        <dbReference type="ChEBI" id="CHEBI:58359"/>
        <dbReference type="ChEBI" id="CHEBI:78520"/>
        <dbReference type="ChEBI" id="CHEBI:78521"/>
        <dbReference type="ChEBI" id="CHEBI:456216"/>
    </reaction>
</comment>
<comment type="caution">
    <text evidence="13">The sequence shown here is derived from an EMBL/GenBank/DDBJ whole genome shotgun (WGS) entry which is preliminary data.</text>
</comment>
<dbReference type="InterPro" id="IPR006075">
    <property type="entry name" value="Asn/Gln-tRNA_Trfase_suB/E_cat"/>
</dbReference>
<accession>A0AAE5AHF9</accession>
<dbReference type="GO" id="GO:0050567">
    <property type="term" value="F:glutaminyl-tRNA synthase (glutamine-hydrolyzing) activity"/>
    <property type="evidence" value="ECO:0007669"/>
    <property type="project" value="UniProtKB-UniRule"/>
</dbReference>
<dbReference type="NCBIfam" id="NF004012">
    <property type="entry name" value="PRK05477.1-2"/>
    <property type="match status" value="1"/>
</dbReference>
<evidence type="ECO:0000256" key="5">
    <source>
        <dbReference type="ARBA" id="ARBA00022741"/>
    </source>
</evidence>
<dbReference type="InterPro" id="IPR004413">
    <property type="entry name" value="GatB"/>
</dbReference>
<evidence type="ECO:0000313" key="14">
    <source>
        <dbReference type="Proteomes" id="UP001289135"/>
    </source>
</evidence>
<protein>
    <recommendedName>
        <fullName evidence="3 11">Aspartyl/glutamyl-tRNA(Asn/Gln) amidotransferase subunit B</fullName>
        <shortName evidence="11">Asp/Glu-ADT subunit B</shortName>
        <ecNumber evidence="11">6.3.5.-</ecNumber>
    </recommendedName>
</protein>
<dbReference type="NCBIfam" id="NF004015">
    <property type="entry name" value="PRK05477.1-5"/>
    <property type="match status" value="1"/>
</dbReference>
<dbReference type="InterPro" id="IPR018027">
    <property type="entry name" value="Asn/Gln_amidotransferase"/>
</dbReference>
<organism evidence="13 14">
    <name type="scientific">Lyticum sinuosum</name>
    <dbReference type="NCBI Taxonomy" id="1332059"/>
    <lineage>
        <taxon>Bacteria</taxon>
        <taxon>Pseudomonadati</taxon>
        <taxon>Pseudomonadota</taxon>
        <taxon>Alphaproteobacteria</taxon>
        <taxon>Rickettsiales</taxon>
        <taxon>Lyticum</taxon>
    </lineage>
</organism>
<dbReference type="GO" id="GO:0005524">
    <property type="term" value="F:ATP binding"/>
    <property type="evidence" value="ECO:0007669"/>
    <property type="project" value="UniProtKB-KW"/>
</dbReference>
<dbReference type="RefSeq" id="WP_322498413.1">
    <property type="nucleotide sequence ID" value="NZ_JARGYU010000001.1"/>
</dbReference>
<evidence type="ECO:0000256" key="1">
    <source>
        <dbReference type="ARBA" id="ARBA00005306"/>
    </source>
</evidence>
<dbReference type="Gene3D" id="1.10.10.410">
    <property type="match status" value="1"/>
</dbReference>
<keyword evidence="7 11" id="KW-0648">Protein biosynthesis</keyword>
<dbReference type="GO" id="GO:0006412">
    <property type="term" value="P:translation"/>
    <property type="evidence" value="ECO:0007669"/>
    <property type="project" value="UniProtKB-UniRule"/>
</dbReference>
<evidence type="ECO:0000259" key="12">
    <source>
        <dbReference type="SMART" id="SM00845"/>
    </source>
</evidence>
<sequence length="480" mass="54586">MIIRGKQKNWQVVIGLEVHAQMNTKYKLFSPMSKTIFGEECNSQVSFIDVALPGTLPRLNSECVDMAVKTGLAISARINEKSIFDRKNYFYSDLPQGYQITQMYHPIINDGKVEIELENGITKIIKVDRIHIEQDAGKNIHDESLDHTLIDLNRAGIGLMEIVTEPSMRAPEEAGAFLRSLRIIMRYIGSCDGNMEEGSMRCDANVSVMPDSSNFLGTRVELKNLNSIKNVMRAIEIESHRQVEILESGGIVKQETRLFDPDKQITKSMRNKEDLADYRYFSDPNLIPIILTQDYIEKIRQTLPEMPKDKINRYIKDFCITIDQAKIIANDKNNAIFFEKMVYHGAQPKNAANWMISELFSYIKDIDTSPVSAENLADLVILIDKGNISGKIAKTILEKMFIECKSANEIIALENLSQINNKDDIIKIIKDVILNHPKEVDDYRSGRVKLFGFFVGQIMQRSKGMANPTLVNDLLKIELK</sequence>
<dbReference type="NCBIfam" id="NF004014">
    <property type="entry name" value="PRK05477.1-4"/>
    <property type="match status" value="1"/>
</dbReference>
<dbReference type="GO" id="GO:0030956">
    <property type="term" value="C:glutamyl-tRNA(Gln) amidotransferase complex"/>
    <property type="evidence" value="ECO:0007669"/>
    <property type="project" value="TreeGrafter"/>
</dbReference>
<dbReference type="InterPro" id="IPR023168">
    <property type="entry name" value="GatB_Yqey_C_2"/>
</dbReference>
<dbReference type="InterPro" id="IPR017959">
    <property type="entry name" value="Asn/Gln-tRNA_amidoTrfase_suB/E"/>
</dbReference>
<dbReference type="InterPro" id="IPR017958">
    <property type="entry name" value="Gln-tRNA_amidoTrfase_suB_CS"/>
</dbReference>
<dbReference type="InterPro" id="IPR003789">
    <property type="entry name" value="Asn/Gln_tRNA_amidoTrase-B-like"/>
</dbReference>
<dbReference type="AlphaFoldDB" id="A0AAE5AHF9"/>
<dbReference type="EC" id="6.3.5.-" evidence="11"/>
<evidence type="ECO:0000256" key="9">
    <source>
        <dbReference type="ARBA" id="ARBA00047380"/>
    </source>
</evidence>
<dbReference type="GO" id="GO:0070681">
    <property type="term" value="P:glutaminyl-tRNAGln biosynthesis via transamidation"/>
    <property type="evidence" value="ECO:0007669"/>
    <property type="project" value="TreeGrafter"/>
</dbReference>
<dbReference type="InterPro" id="IPR042114">
    <property type="entry name" value="GatB_C_1"/>
</dbReference>
<keyword evidence="14" id="KW-1185">Reference proteome</keyword>
<keyword evidence="6 11" id="KW-0067">ATP-binding</keyword>
<dbReference type="Pfam" id="PF02934">
    <property type="entry name" value="GatB_N"/>
    <property type="match status" value="1"/>
</dbReference>
<dbReference type="InterPro" id="IPR014746">
    <property type="entry name" value="Gln_synth/guanido_kin_cat_dom"/>
</dbReference>
<evidence type="ECO:0000256" key="10">
    <source>
        <dbReference type="ARBA" id="ARBA00047913"/>
    </source>
</evidence>
<dbReference type="SMART" id="SM00845">
    <property type="entry name" value="GatB_Yqey"/>
    <property type="match status" value="1"/>
</dbReference>
<reference evidence="13" key="1">
    <citation type="submission" date="2023-02" db="EMBL/GenBank/DDBJ databases">
        <title>Host association and intracellularity evolved multiple times independently in the Rickettsiales.</title>
        <authorList>
            <person name="Castelli M."/>
            <person name="Nardi T."/>
            <person name="Gammuto L."/>
            <person name="Bellinzona G."/>
            <person name="Sabaneyeva E."/>
            <person name="Potekhin A."/>
            <person name="Serra V."/>
            <person name="Petroni G."/>
            <person name="Sassera D."/>
        </authorList>
    </citation>
    <scope>NUCLEOTIDE SEQUENCE</scope>
    <source>
        <strain evidence="13">USBL-36I1</strain>
    </source>
</reference>
<dbReference type="Pfam" id="PF02637">
    <property type="entry name" value="GatB_Yqey"/>
    <property type="match status" value="1"/>
</dbReference>
<dbReference type="PANTHER" id="PTHR11659:SF0">
    <property type="entry name" value="GLUTAMYL-TRNA(GLN) AMIDOTRANSFERASE SUBUNIT B, MITOCHONDRIAL"/>
    <property type="match status" value="1"/>
</dbReference>
<dbReference type="HAMAP" id="MF_00121">
    <property type="entry name" value="GatB"/>
    <property type="match status" value="1"/>
</dbReference>
<proteinExistence type="inferred from homology"/>
<comment type="similarity">
    <text evidence="1 11">Belongs to the GatB/GatE family. GatB subfamily.</text>
</comment>
<dbReference type="FunFam" id="1.10.10.410:FF:000001">
    <property type="entry name" value="Aspartyl/glutamyl-tRNA(Asn/Gln) amidotransferase subunit B"/>
    <property type="match status" value="1"/>
</dbReference>
<name>A0AAE5AHF9_9RICK</name>
<evidence type="ECO:0000313" key="13">
    <source>
        <dbReference type="EMBL" id="MDZ5760981.1"/>
    </source>
</evidence>
<feature type="domain" description="Asn/Gln amidotransferase" evidence="12">
    <location>
        <begin position="336"/>
        <end position="479"/>
    </location>
</feature>